<evidence type="ECO:0000313" key="10">
    <source>
        <dbReference type="Proteomes" id="UP001596388"/>
    </source>
</evidence>
<evidence type="ECO:0000256" key="3">
    <source>
        <dbReference type="ARBA" id="ARBA00022723"/>
    </source>
</evidence>
<dbReference type="PANTHER" id="PTHR34192">
    <property type="entry name" value="PLASTOCYANIN MAJOR ISOFORM, CHLOROPLASTIC-RELATED"/>
    <property type="match status" value="1"/>
</dbReference>
<evidence type="ECO:0000256" key="2">
    <source>
        <dbReference type="ARBA" id="ARBA00022448"/>
    </source>
</evidence>
<accession>A0ABD5WV30</accession>
<evidence type="ECO:0000256" key="1">
    <source>
        <dbReference type="ARBA" id="ARBA00004370"/>
    </source>
</evidence>
<keyword evidence="6" id="KW-0472">Membrane</keyword>
<keyword evidence="3" id="KW-0479">Metal-binding</keyword>
<keyword evidence="10" id="KW-1185">Reference proteome</keyword>
<keyword evidence="5" id="KW-0186">Copper</keyword>
<dbReference type="Gene3D" id="2.60.40.420">
    <property type="entry name" value="Cupredoxins - blue copper proteins"/>
    <property type="match status" value="1"/>
</dbReference>
<evidence type="ECO:0000256" key="7">
    <source>
        <dbReference type="SAM" id="MobiDB-lite"/>
    </source>
</evidence>
<feature type="region of interest" description="Disordered" evidence="7">
    <location>
        <begin position="22"/>
        <end position="62"/>
    </location>
</feature>
<dbReference type="InterPro" id="IPR008972">
    <property type="entry name" value="Cupredoxin"/>
</dbReference>
<dbReference type="GeneID" id="79268657"/>
<dbReference type="InterPro" id="IPR028871">
    <property type="entry name" value="BlueCu_1_BS"/>
</dbReference>
<evidence type="ECO:0000259" key="8">
    <source>
        <dbReference type="Pfam" id="PF00127"/>
    </source>
</evidence>
<keyword evidence="4" id="KW-0249">Electron transport</keyword>
<reference evidence="9 10" key="1">
    <citation type="journal article" date="2019" name="Int. J. Syst. Evol. Microbiol.">
        <title>The Global Catalogue of Microorganisms (GCM) 10K type strain sequencing project: providing services to taxonomists for standard genome sequencing and annotation.</title>
        <authorList>
            <consortium name="The Broad Institute Genomics Platform"/>
            <consortium name="The Broad Institute Genome Sequencing Center for Infectious Disease"/>
            <person name="Wu L."/>
            <person name="Ma J."/>
        </authorList>
    </citation>
    <scope>NUCLEOTIDE SEQUENCE [LARGE SCALE GENOMIC DNA]</scope>
    <source>
        <strain evidence="9 10">DT55</strain>
    </source>
</reference>
<comment type="caution">
    <text evidence="9">The sequence shown here is derived from an EMBL/GenBank/DDBJ whole genome shotgun (WGS) entry which is preliminary data.</text>
</comment>
<sequence length="167" mass="17271">MRTDRRGLLRLTAVAATATTLAGCTGGGADGGDGTAATTAETPTPEPTPEPTPTATQTPAAGVTEVAVGPEGRLRFVPDLVEISVGDTVRWTFESPGHNVSSLPSADSRCSNPDGAEPFASYEDEQHFAILPPGETFEHTFTVPGEYVYVCVPHAGQGMIGTVQVSE</sequence>
<dbReference type="PROSITE" id="PS51318">
    <property type="entry name" value="TAT"/>
    <property type="match status" value="1"/>
</dbReference>
<feature type="domain" description="Blue (type 1) copper" evidence="8">
    <location>
        <begin position="69"/>
        <end position="165"/>
    </location>
</feature>
<dbReference type="AlphaFoldDB" id="A0ABD5WV30"/>
<evidence type="ECO:0000313" key="9">
    <source>
        <dbReference type="EMBL" id="MFC7097434.1"/>
    </source>
</evidence>
<dbReference type="InterPro" id="IPR000923">
    <property type="entry name" value="BlueCu_1"/>
</dbReference>
<proteinExistence type="predicted"/>
<evidence type="ECO:0000256" key="6">
    <source>
        <dbReference type="ARBA" id="ARBA00023136"/>
    </source>
</evidence>
<dbReference type="InterPro" id="IPR006311">
    <property type="entry name" value="TAT_signal"/>
</dbReference>
<protein>
    <submittedName>
        <fullName evidence="9">Plastocyanin/azurin family copper-binding protein</fullName>
    </submittedName>
</protein>
<keyword evidence="2" id="KW-0813">Transport</keyword>
<feature type="compositionally biased region" description="Gly residues" evidence="7">
    <location>
        <begin position="24"/>
        <end position="34"/>
    </location>
</feature>
<dbReference type="GO" id="GO:0046872">
    <property type="term" value="F:metal ion binding"/>
    <property type="evidence" value="ECO:0007669"/>
    <property type="project" value="UniProtKB-KW"/>
</dbReference>
<evidence type="ECO:0000256" key="4">
    <source>
        <dbReference type="ARBA" id="ARBA00022982"/>
    </source>
</evidence>
<dbReference type="RefSeq" id="WP_276238089.1">
    <property type="nucleotide sequence ID" value="NZ_CP119989.1"/>
</dbReference>
<dbReference type="Proteomes" id="UP001596388">
    <property type="component" value="Unassembled WGS sequence"/>
</dbReference>
<gene>
    <name evidence="9" type="ORF">ACFQKD_08960</name>
</gene>
<dbReference type="EMBL" id="JBHTAG010000003">
    <property type="protein sequence ID" value="MFC7097434.1"/>
    <property type="molecule type" value="Genomic_DNA"/>
</dbReference>
<dbReference type="SUPFAM" id="SSF49503">
    <property type="entry name" value="Cupredoxins"/>
    <property type="match status" value="1"/>
</dbReference>
<dbReference type="PROSITE" id="PS00196">
    <property type="entry name" value="COPPER_BLUE"/>
    <property type="match status" value="1"/>
</dbReference>
<dbReference type="PANTHER" id="PTHR34192:SF10">
    <property type="entry name" value="PLASTOCYANIN MAJOR ISOFORM, CHLOROPLASTIC-RELATED"/>
    <property type="match status" value="1"/>
</dbReference>
<comment type="subcellular location">
    <subcellularLocation>
        <location evidence="1">Membrane</location>
    </subcellularLocation>
</comment>
<evidence type="ECO:0000256" key="5">
    <source>
        <dbReference type="ARBA" id="ARBA00023008"/>
    </source>
</evidence>
<dbReference type="Pfam" id="PF00127">
    <property type="entry name" value="Copper-bind"/>
    <property type="match status" value="1"/>
</dbReference>
<name>A0ABD5WV30_9EURY</name>
<dbReference type="PROSITE" id="PS51257">
    <property type="entry name" value="PROKAR_LIPOPROTEIN"/>
    <property type="match status" value="1"/>
</dbReference>
<organism evidence="9 10">
    <name type="scientific">Halobaculum marinum</name>
    <dbReference type="NCBI Taxonomy" id="3031996"/>
    <lineage>
        <taxon>Archaea</taxon>
        <taxon>Methanobacteriati</taxon>
        <taxon>Methanobacteriota</taxon>
        <taxon>Stenosarchaea group</taxon>
        <taxon>Halobacteria</taxon>
        <taxon>Halobacteriales</taxon>
        <taxon>Haloferacaceae</taxon>
        <taxon>Halobaculum</taxon>
    </lineage>
</organism>
<dbReference type="GO" id="GO:0016020">
    <property type="term" value="C:membrane"/>
    <property type="evidence" value="ECO:0007669"/>
    <property type="project" value="UniProtKB-SubCell"/>
</dbReference>
<feature type="compositionally biased region" description="Low complexity" evidence="7">
    <location>
        <begin position="53"/>
        <end position="62"/>
    </location>
</feature>